<gene>
    <name evidence="4" type="ORF">AMON00008_LOCUS15288</name>
</gene>
<evidence type="ECO:0000256" key="2">
    <source>
        <dbReference type="SAM" id="SignalP"/>
    </source>
</evidence>
<dbReference type="AlphaFoldDB" id="A0A7S4Q9T4"/>
<reference evidence="4" key="1">
    <citation type="submission" date="2021-01" db="EMBL/GenBank/DDBJ databases">
        <authorList>
            <person name="Corre E."/>
            <person name="Pelletier E."/>
            <person name="Niang G."/>
            <person name="Scheremetjew M."/>
            <person name="Finn R."/>
            <person name="Kale V."/>
            <person name="Holt S."/>
            <person name="Cochrane G."/>
            <person name="Meng A."/>
            <person name="Brown T."/>
            <person name="Cohen L."/>
        </authorList>
    </citation>
    <scope>NUCLEOTIDE SEQUENCE</scope>
    <source>
        <strain evidence="4">CCMP3105</strain>
    </source>
</reference>
<proteinExistence type="predicted"/>
<evidence type="ECO:0000259" key="3">
    <source>
        <dbReference type="Pfam" id="PF12740"/>
    </source>
</evidence>
<dbReference type="PANTHER" id="PTHR43037">
    <property type="entry name" value="UNNAMED PRODUCT-RELATED"/>
    <property type="match status" value="1"/>
</dbReference>
<accession>A0A7S4Q9T4</accession>
<organism evidence="4">
    <name type="scientific">Alexandrium monilatum</name>
    <dbReference type="NCBI Taxonomy" id="311494"/>
    <lineage>
        <taxon>Eukaryota</taxon>
        <taxon>Sar</taxon>
        <taxon>Alveolata</taxon>
        <taxon>Dinophyceae</taxon>
        <taxon>Gonyaulacales</taxon>
        <taxon>Pyrocystaceae</taxon>
        <taxon>Alexandrium</taxon>
    </lineage>
</organism>
<dbReference type="SUPFAM" id="SSF53474">
    <property type="entry name" value="alpha/beta-Hydrolases"/>
    <property type="match status" value="1"/>
</dbReference>
<dbReference type="Pfam" id="PF12740">
    <property type="entry name" value="PETase"/>
    <property type="match status" value="1"/>
</dbReference>
<feature type="domain" description="PET hydrolase/cutinase-like" evidence="3">
    <location>
        <begin position="134"/>
        <end position="200"/>
    </location>
</feature>
<dbReference type="InterPro" id="IPR029058">
    <property type="entry name" value="AB_hydrolase_fold"/>
</dbReference>
<dbReference type="Gene3D" id="3.40.50.1820">
    <property type="entry name" value="alpha/beta hydrolase"/>
    <property type="match status" value="1"/>
</dbReference>
<keyword evidence="1 2" id="KW-0732">Signal</keyword>
<protein>
    <recommendedName>
        <fullName evidence="3">PET hydrolase/cutinase-like domain-containing protein</fullName>
    </recommendedName>
</protein>
<sequence length="280" mass="29308">MAASALLALVAGTLLLGAAGVAPRRLAKPTKASTQKLRELNDPKTFEALVYEPPGEGALWPLLLYLHGAGESGGALVEILSEGATGTPPVALSQGKAIPGLAERFVVVAPHAHRGWQPQAVSRFLDFLLSAESKLSLDPSRLYVTGHSMGGYGALAAAASTRRFAAVVPVAPSGAPSAASLAGVPLWAFHGRNDVIVPSSYSEDLVEELWRKGASREEVRLTLYEKAPAPFGWPTYYGHASTIPAYATPELYDWLLAQRLTGAAPAAAPEPRELAKGGGE</sequence>
<evidence type="ECO:0000313" key="4">
    <source>
        <dbReference type="EMBL" id="CAE4575668.1"/>
    </source>
</evidence>
<dbReference type="InterPro" id="IPR050955">
    <property type="entry name" value="Plant_Biomass_Hydrol_Est"/>
</dbReference>
<dbReference type="PANTHER" id="PTHR43037:SF1">
    <property type="entry name" value="BLL1128 PROTEIN"/>
    <property type="match status" value="1"/>
</dbReference>
<feature type="signal peptide" evidence="2">
    <location>
        <begin position="1"/>
        <end position="20"/>
    </location>
</feature>
<dbReference type="InterPro" id="IPR041127">
    <property type="entry name" value="PET_hydrolase/cutinase-like"/>
</dbReference>
<feature type="chain" id="PRO_5030717252" description="PET hydrolase/cutinase-like domain-containing protein" evidence="2">
    <location>
        <begin position="21"/>
        <end position="280"/>
    </location>
</feature>
<dbReference type="EMBL" id="HBNR01022889">
    <property type="protein sequence ID" value="CAE4575668.1"/>
    <property type="molecule type" value="Transcribed_RNA"/>
</dbReference>
<name>A0A7S4Q9T4_9DINO</name>
<evidence type="ECO:0000256" key="1">
    <source>
        <dbReference type="ARBA" id="ARBA00022729"/>
    </source>
</evidence>